<feature type="transmembrane region" description="Helical" evidence="10">
    <location>
        <begin position="245"/>
        <end position="266"/>
    </location>
</feature>
<feature type="region of interest" description="Disordered" evidence="9">
    <location>
        <begin position="417"/>
        <end position="446"/>
    </location>
</feature>
<keyword evidence="5 8" id="KW-0812">Transmembrane</keyword>
<evidence type="ECO:0000256" key="4">
    <source>
        <dbReference type="ARBA" id="ARBA00022475"/>
    </source>
</evidence>
<evidence type="ECO:0000313" key="12">
    <source>
        <dbReference type="EMBL" id="MDM4017371.1"/>
    </source>
</evidence>
<evidence type="ECO:0000256" key="5">
    <source>
        <dbReference type="ARBA" id="ARBA00022692"/>
    </source>
</evidence>
<feature type="transmembrane region" description="Helical" evidence="10">
    <location>
        <begin position="221"/>
        <end position="238"/>
    </location>
</feature>
<evidence type="ECO:0000256" key="8">
    <source>
        <dbReference type="RuleBase" id="RU003943"/>
    </source>
</evidence>
<comment type="caution">
    <text evidence="12">The sequence shown here is derived from an EMBL/GenBank/DDBJ whole genome shotgun (WGS) entry which is preliminary data.</text>
</comment>
<evidence type="ECO:0000256" key="9">
    <source>
        <dbReference type="SAM" id="MobiDB-lite"/>
    </source>
</evidence>
<evidence type="ECO:0000256" key="6">
    <source>
        <dbReference type="ARBA" id="ARBA00022989"/>
    </source>
</evidence>
<keyword evidence="13" id="KW-1185">Reference proteome</keyword>
<feature type="transmembrane region" description="Helical" evidence="10">
    <location>
        <begin position="20"/>
        <end position="41"/>
    </location>
</feature>
<dbReference type="InterPro" id="IPR001626">
    <property type="entry name" value="ABC_TroCD"/>
</dbReference>
<dbReference type="PANTHER" id="PTHR30477">
    <property type="entry name" value="ABC-TRANSPORTER METAL-BINDING PROTEIN"/>
    <property type="match status" value="1"/>
</dbReference>
<evidence type="ECO:0000259" key="11">
    <source>
        <dbReference type="Pfam" id="PF02742"/>
    </source>
</evidence>
<dbReference type="EMBL" id="JASZZN010000013">
    <property type="protein sequence ID" value="MDM4017371.1"/>
    <property type="molecule type" value="Genomic_DNA"/>
</dbReference>
<organism evidence="12 13">
    <name type="scientific">Roseiconus lacunae</name>
    <dbReference type="NCBI Taxonomy" id="2605694"/>
    <lineage>
        <taxon>Bacteria</taxon>
        <taxon>Pseudomonadati</taxon>
        <taxon>Planctomycetota</taxon>
        <taxon>Planctomycetia</taxon>
        <taxon>Pirellulales</taxon>
        <taxon>Pirellulaceae</taxon>
        <taxon>Roseiconus</taxon>
    </lineage>
</organism>
<feature type="transmembrane region" description="Helical" evidence="10">
    <location>
        <begin position="198"/>
        <end position="215"/>
    </location>
</feature>
<feature type="transmembrane region" description="Helical" evidence="10">
    <location>
        <begin position="157"/>
        <end position="177"/>
    </location>
</feature>
<dbReference type="InterPro" id="IPR036421">
    <property type="entry name" value="Fe_dep_repressor_sf"/>
</dbReference>
<sequence length="446" mass="48679">MINGNALSLLAIQWSWSLDGWIVLVGALAAVSSALLGNFLVLRRMSMLGDAITHAVLPGIAAAFFITQSRDSLTMFLGAVVVGILTAFFTEWIRTTGNVDEGASMGVVFTSLFALGLVLLVQTADNVDLDPYCVLYGAIELTPLDTVNVFGHLVPRAAMILGAVTIINIVFVIAFFKELRLTSFDPALATTMGYSAKWMHYVLMVLVSVTAVASFESVGSILVVAMFVVPPAAAYMLTDRMGIMILISAIVAACSSMLGHVMAISVPTWFGFGSTTTAGMIAVATGIFFVFAATFSPTHGVLVKAVRRQVLSLTILCDDIVAYLFRAEEIDHRTPTPGEVQENLLTTGTALRLAIRMLRRSGELQSGTTSLELTKTGRRRGQRLVRSHRLWEQYLVDRAGRGTDRIHDQAERFEHFTDRELRERLSKQTDAPKEDPHGRPIPDEHE</sequence>
<keyword evidence="7 10" id="KW-0472">Membrane</keyword>
<gene>
    <name evidence="12" type="ORF">QTN89_18125</name>
</gene>
<feature type="domain" description="Iron dependent repressor metal binding and dimerisation" evidence="11">
    <location>
        <begin position="374"/>
        <end position="443"/>
    </location>
</feature>
<feature type="transmembrane region" description="Helical" evidence="10">
    <location>
        <begin position="48"/>
        <end position="66"/>
    </location>
</feature>
<dbReference type="InterPro" id="IPR001367">
    <property type="entry name" value="Fe_dep_repressor"/>
</dbReference>
<dbReference type="CDD" id="cd06550">
    <property type="entry name" value="TM_ABC_iron-siderophores_like"/>
    <property type="match status" value="1"/>
</dbReference>
<dbReference type="InterPro" id="IPR022689">
    <property type="entry name" value="Iron_dep_repressor"/>
</dbReference>
<feature type="transmembrane region" description="Helical" evidence="10">
    <location>
        <begin position="102"/>
        <end position="121"/>
    </location>
</feature>
<evidence type="ECO:0000256" key="7">
    <source>
        <dbReference type="ARBA" id="ARBA00023136"/>
    </source>
</evidence>
<feature type="transmembrane region" description="Helical" evidence="10">
    <location>
        <begin position="72"/>
        <end position="90"/>
    </location>
</feature>
<keyword evidence="3 8" id="KW-0813">Transport</keyword>
<dbReference type="SUPFAM" id="SSF81345">
    <property type="entry name" value="ABC transporter involved in vitamin B12 uptake, BtuC"/>
    <property type="match status" value="1"/>
</dbReference>
<protein>
    <submittedName>
        <fullName evidence="12">Metal ABC transporter permease</fullName>
    </submittedName>
</protein>
<evidence type="ECO:0000313" key="13">
    <source>
        <dbReference type="Proteomes" id="UP001239462"/>
    </source>
</evidence>
<dbReference type="Gene3D" id="1.10.10.10">
    <property type="entry name" value="Winged helix-like DNA-binding domain superfamily/Winged helix DNA-binding domain"/>
    <property type="match status" value="1"/>
</dbReference>
<dbReference type="Pfam" id="PF02742">
    <property type="entry name" value="Fe_dep_repr_C"/>
    <property type="match status" value="1"/>
</dbReference>
<dbReference type="InterPro" id="IPR037294">
    <property type="entry name" value="ABC_BtuC-like"/>
</dbReference>
<evidence type="ECO:0000256" key="10">
    <source>
        <dbReference type="SAM" id="Phobius"/>
    </source>
</evidence>
<keyword evidence="4" id="KW-1003">Cell membrane</keyword>
<evidence type="ECO:0000256" key="1">
    <source>
        <dbReference type="ARBA" id="ARBA00004651"/>
    </source>
</evidence>
<dbReference type="PANTHER" id="PTHR30477:SF8">
    <property type="entry name" value="METAL TRANSPORT SYSTEM MEMBRANE PROTEIN CT_070-RELATED"/>
    <property type="match status" value="1"/>
</dbReference>
<name>A0ABT7PMJ5_9BACT</name>
<dbReference type="Pfam" id="PF00950">
    <property type="entry name" value="ABC-3"/>
    <property type="match status" value="1"/>
</dbReference>
<dbReference type="SUPFAM" id="SSF47979">
    <property type="entry name" value="Iron-dependent repressor protein, dimerization domain"/>
    <property type="match status" value="1"/>
</dbReference>
<accession>A0ABT7PMJ5</accession>
<dbReference type="InterPro" id="IPR036388">
    <property type="entry name" value="WH-like_DNA-bd_sf"/>
</dbReference>
<dbReference type="Gene3D" id="1.10.3470.10">
    <property type="entry name" value="ABC transporter involved in vitamin B12 uptake, BtuC"/>
    <property type="match status" value="1"/>
</dbReference>
<dbReference type="Proteomes" id="UP001239462">
    <property type="component" value="Unassembled WGS sequence"/>
</dbReference>
<dbReference type="RefSeq" id="WP_230776026.1">
    <property type="nucleotide sequence ID" value="NZ_CP141221.1"/>
</dbReference>
<comment type="subcellular location">
    <subcellularLocation>
        <location evidence="1 8">Cell membrane</location>
        <topology evidence="1 8">Multi-pass membrane protein</topology>
    </subcellularLocation>
</comment>
<keyword evidence="6 10" id="KW-1133">Transmembrane helix</keyword>
<evidence type="ECO:0000256" key="2">
    <source>
        <dbReference type="ARBA" id="ARBA00008034"/>
    </source>
</evidence>
<dbReference type="SMART" id="SM00529">
    <property type="entry name" value="HTH_DTXR"/>
    <property type="match status" value="1"/>
</dbReference>
<reference evidence="12 13" key="1">
    <citation type="submission" date="2023-06" db="EMBL/GenBank/DDBJ databases">
        <title>Roseiconus lacunae JC819 isolated from Gulf of Mannar region, Tamil Nadu.</title>
        <authorList>
            <person name="Pk S."/>
            <person name="Ch S."/>
            <person name="Ch V.R."/>
        </authorList>
    </citation>
    <scope>NUCLEOTIDE SEQUENCE [LARGE SCALE GENOMIC DNA]</scope>
    <source>
        <strain evidence="12 13">JC819</strain>
    </source>
</reference>
<evidence type="ECO:0000256" key="3">
    <source>
        <dbReference type="ARBA" id="ARBA00022448"/>
    </source>
</evidence>
<proteinExistence type="inferred from homology"/>
<feature type="transmembrane region" description="Helical" evidence="10">
    <location>
        <begin position="278"/>
        <end position="303"/>
    </location>
</feature>
<comment type="similarity">
    <text evidence="2 8">Belongs to the ABC-3 integral membrane protein family.</text>
</comment>